<feature type="domain" description="No apical meristem-associated C-terminal" evidence="2">
    <location>
        <begin position="130"/>
        <end position="238"/>
    </location>
</feature>
<accession>A0A8T0G6C5</accession>
<evidence type="ECO:0000313" key="3">
    <source>
        <dbReference type="EMBL" id="KAG0553428.1"/>
    </source>
</evidence>
<evidence type="ECO:0000313" key="4">
    <source>
        <dbReference type="Proteomes" id="UP000822688"/>
    </source>
</evidence>
<organism evidence="3 4">
    <name type="scientific">Ceratodon purpureus</name>
    <name type="common">Fire moss</name>
    <name type="synonym">Dicranum purpureum</name>
    <dbReference type="NCBI Taxonomy" id="3225"/>
    <lineage>
        <taxon>Eukaryota</taxon>
        <taxon>Viridiplantae</taxon>
        <taxon>Streptophyta</taxon>
        <taxon>Embryophyta</taxon>
        <taxon>Bryophyta</taxon>
        <taxon>Bryophytina</taxon>
        <taxon>Bryopsida</taxon>
        <taxon>Dicranidae</taxon>
        <taxon>Pseudoditrichales</taxon>
        <taxon>Ditrichaceae</taxon>
        <taxon>Ceratodon</taxon>
    </lineage>
</organism>
<dbReference type="EMBL" id="CM026433">
    <property type="protein sequence ID" value="KAG0553428.1"/>
    <property type="molecule type" value="Genomic_DNA"/>
</dbReference>
<dbReference type="PANTHER" id="PTHR45125">
    <property type="entry name" value="F21J9.4-RELATED"/>
    <property type="match status" value="1"/>
</dbReference>
<dbReference type="InterPro" id="IPR029466">
    <property type="entry name" value="NAM-associated_C"/>
</dbReference>
<reference evidence="3" key="1">
    <citation type="submission" date="2020-06" db="EMBL/GenBank/DDBJ databases">
        <title>WGS assembly of Ceratodon purpureus strain R40.</title>
        <authorList>
            <person name="Carey S.B."/>
            <person name="Jenkins J."/>
            <person name="Shu S."/>
            <person name="Lovell J.T."/>
            <person name="Sreedasyam A."/>
            <person name="Maumus F."/>
            <person name="Tiley G.P."/>
            <person name="Fernandez-Pozo N."/>
            <person name="Barry K."/>
            <person name="Chen C."/>
            <person name="Wang M."/>
            <person name="Lipzen A."/>
            <person name="Daum C."/>
            <person name="Saski C.A."/>
            <person name="Payton A.C."/>
            <person name="Mcbreen J.C."/>
            <person name="Conrad R.E."/>
            <person name="Kollar L.M."/>
            <person name="Olsson S."/>
            <person name="Huttunen S."/>
            <person name="Landis J.B."/>
            <person name="Wickett N.J."/>
            <person name="Johnson M.G."/>
            <person name="Rensing S.A."/>
            <person name="Grimwood J."/>
            <person name="Schmutz J."/>
            <person name="Mcdaniel S.F."/>
        </authorList>
    </citation>
    <scope>NUCLEOTIDE SEQUENCE</scope>
    <source>
        <strain evidence="3">R40</strain>
    </source>
</reference>
<dbReference type="Proteomes" id="UP000822688">
    <property type="component" value="Chromosome 12"/>
</dbReference>
<keyword evidence="4" id="KW-1185">Reference proteome</keyword>
<name>A0A8T0G6C5_CERPU</name>
<evidence type="ECO:0000256" key="1">
    <source>
        <dbReference type="SAM" id="MobiDB-lite"/>
    </source>
</evidence>
<feature type="region of interest" description="Disordered" evidence="1">
    <location>
        <begin position="182"/>
        <end position="205"/>
    </location>
</feature>
<dbReference type="Pfam" id="PF14303">
    <property type="entry name" value="NAM-associated"/>
    <property type="match status" value="1"/>
</dbReference>
<dbReference type="AlphaFoldDB" id="A0A8T0G6C5"/>
<evidence type="ECO:0000259" key="2">
    <source>
        <dbReference type="Pfam" id="PF14303"/>
    </source>
</evidence>
<protein>
    <recommendedName>
        <fullName evidence="2">No apical meristem-associated C-terminal domain-containing protein</fullName>
    </recommendedName>
</protein>
<proteinExistence type="predicted"/>
<gene>
    <name evidence="3" type="ORF">KC19_12G010800</name>
</gene>
<dbReference type="OrthoDB" id="2507178at2759"/>
<dbReference type="PANTHER" id="PTHR45125:SF3">
    <property type="entry name" value="NO-APICAL-MERISTEM-ASSOCIATED CARBOXY-TERMINAL DOMAIN PROTEIN"/>
    <property type="match status" value="1"/>
</dbReference>
<sequence length="350" mass="39349">MQAGEMASVVEPDTIVLKSRKGKNFVAEEEEQLCRSFLHVSQDPSARNGQRLTAFWERVREHYNNNRPVGGGERPARSLETKWGVIKHDVAKFIGNYKVAVALCQSGTSSHDVLQKALELYKSKHPKNQSFVFIHCWFLLKDIPHWADPLDEGKRTTPLKRTINVDQDSSTQREIVPDAPATLNIGESSFKRPQGSKTSKEEQRSMKLKENALWAQAKATADMAAATYKKARIMEEQSIMQLFTLPDESLQCEEAREYVKLRRMEELQKLKDRLSSSQALVPVTSQLPVPTSPNSVQELQAQPSATQCQCQTIIRFTGHATFCICAAATSIPSKRMSCKENLSHWFAAGS</sequence>
<comment type="caution">
    <text evidence="3">The sequence shown here is derived from an EMBL/GenBank/DDBJ whole genome shotgun (WGS) entry which is preliminary data.</text>
</comment>